<evidence type="ECO:0000313" key="5">
    <source>
        <dbReference type="Proteomes" id="UP000295382"/>
    </source>
</evidence>
<keyword evidence="2" id="KW-1133">Transmembrane helix</keyword>
<keyword evidence="5" id="KW-1185">Reference proteome</keyword>
<evidence type="ECO:0000313" key="4">
    <source>
        <dbReference type="EMBL" id="TCS35751.1"/>
    </source>
</evidence>
<accession>A0A4R3HUB4</accession>
<dbReference type="EMBL" id="SLZQ01000009">
    <property type="protein sequence ID" value="TCS35751.1"/>
    <property type="molecule type" value="Genomic_DNA"/>
</dbReference>
<proteinExistence type="predicted"/>
<dbReference type="RefSeq" id="WP_165973825.1">
    <property type="nucleotide sequence ID" value="NZ_SLZQ01000009.1"/>
</dbReference>
<evidence type="ECO:0000256" key="2">
    <source>
        <dbReference type="SAM" id="Phobius"/>
    </source>
</evidence>
<reference evidence="4 5" key="1">
    <citation type="submission" date="2019-03" db="EMBL/GenBank/DDBJ databases">
        <title>Genomic Encyclopedia of Type Strains, Phase IV (KMG-IV): sequencing the most valuable type-strain genomes for metagenomic binning, comparative biology and taxonomic classification.</title>
        <authorList>
            <person name="Goeker M."/>
        </authorList>
    </citation>
    <scope>NUCLEOTIDE SEQUENCE [LARGE SCALE GENOMIC DNA]</scope>
    <source>
        <strain evidence="4 5">DSM 7445</strain>
    </source>
</reference>
<protein>
    <submittedName>
        <fullName evidence="4">Type II secretion system protein B</fullName>
    </submittedName>
</protein>
<keyword evidence="2" id="KW-0472">Membrane</keyword>
<feature type="compositionally biased region" description="Low complexity" evidence="1">
    <location>
        <begin position="128"/>
        <end position="150"/>
    </location>
</feature>
<comment type="caution">
    <text evidence="4">The sequence shown here is derived from an EMBL/GenBank/DDBJ whole genome shotgun (WGS) entry which is preliminary data.</text>
</comment>
<name>A0A4R3HUB4_PAULE</name>
<dbReference type="AlphaFoldDB" id="A0A4R3HUB4"/>
<gene>
    <name evidence="4" type="ORF">EDC30_10950</name>
</gene>
<dbReference type="InterPro" id="IPR032389">
    <property type="entry name" value="GspB_C"/>
</dbReference>
<dbReference type="Pfam" id="PF16537">
    <property type="entry name" value="T2SSB"/>
    <property type="match status" value="1"/>
</dbReference>
<dbReference type="Proteomes" id="UP000295382">
    <property type="component" value="Unassembled WGS sequence"/>
</dbReference>
<evidence type="ECO:0000259" key="3">
    <source>
        <dbReference type="Pfam" id="PF16537"/>
    </source>
</evidence>
<organism evidence="4 5">
    <name type="scientific">Paucimonas lemoignei</name>
    <name type="common">Pseudomonas lemoignei</name>
    <dbReference type="NCBI Taxonomy" id="29443"/>
    <lineage>
        <taxon>Bacteria</taxon>
        <taxon>Pseudomonadati</taxon>
        <taxon>Pseudomonadota</taxon>
        <taxon>Betaproteobacteria</taxon>
        <taxon>Burkholderiales</taxon>
        <taxon>Burkholderiaceae</taxon>
        <taxon>Paucimonas</taxon>
    </lineage>
</organism>
<feature type="region of interest" description="Disordered" evidence="1">
    <location>
        <begin position="110"/>
        <end position="169"/>
    </location>
</feature>
<feature type="transmembrane region" description="Helical" evidence="2">
    <location>
        <begin position="43"/>
        <end position="61"/>
    </location>
</feature>
<sequence>MSLILDALKKAEAERHLGQIPSLHAQPLAILSPDGASSSKKKIWLGLAALLIIGAIGVLAWPRPWHKPVLVEEDRIAQKDFTGASIALATPSASLPAHDVPASPPQQIIAAKPQPETSPPSAKPTTPPKKVTPLPSRSPSADSVASPAAAKKTTPGQHRHAESAVPAKTAQAAATASVAPTAAADSASAEKKSISMPRQAALQAQAATSTAAALRPEAPPAPEISALSLRELPEQIQRELPNLAIGGYIYSDNPRERQLLVNRRLLHEGEEAAPGVILEKMTPKAAVFNYRGYRYRMGY</sequence>
<evidence type="ECO:0000256" key="1">
    <source>
        <dbReference type="SAM" id="MobiDB-lite"/>
    </source>
</evidence>
<keyword evidence="2" id="KW-0812">Transmembrane</keyword>
<dbReference type="GO" id="GO:0015627">
    <property type="term" value="C:type II protein secretion system complex"/>
    <property type="evidence" value="ECO:0007669"/>
    <property type="project" value="InterPro"/>
</dbReference>
<feature type="compositionally biased region" description="Pro residues" evidence="1">
    <location>
        <begin position="116"/>
        <end position="127"/>
    </location>
</feature>
<feature type="domain" description="Type II secretion system protein GspB C-terminal" evidence="3">
    <location>
        <begin position="240"/>
        <end position="297"/>
    </location>
</feature>